<reference evidence="5 6" key="1">
    <citation type="submission" date="2023-05" db="EMBL/GenBank/DDBJ databases">
        <title>Adaptations of aquatic viruses from atmosphere-close ecosystems of the Central Arctic Ocean.</title>
        <authorList>
            <person name="Rahlff J."/>
            <person name="Holmfeldt K."/>
        </authorList>
    </citation>
    <scope>NUCLEOTIDE SEQUENCE [LARGE SCALE GENOMIC DNA]</scope>
    <source>
        <strain evidence="5 6">Arc14</strain>
    </source>
</reference>
<dbReference type="SUPFAM" id="SSF46689">
    <property type="entry name" value="Homeodomain-like"/>
    <property type="match status" value="1"/>
</dbReference>
<keyword evidence="3" id="KW-0804">Transcription</keyword>
<dbReference type="PANTHER" id="PTHR43280">
    <property type="entry name" value="ARAC-FAMILY TRANSCRIPTIONAL REGULATOR"/>
    <property type="match status" value="1"/>
</dbReference>
<keyword evidence="6" id="KW-1185">Reference proteome</keyword>
<protein>
    <submittedName>
        <fullName evidence="5">AraC family transcriptional regulator</fullName>
    </submittedName>
</protein>
<dbReference type="Pfam" id="PF12833">
    <property type="entry name" value="HTH_18"/>
    <property type="match status" value="1"/>
</dbReference>
<evidence type="ECO:0000313" key="5">
    <source>
        <dbReference type="EMBL" id="MEZ7516148.1"/>
    </source>
</evidence>
<gene>
    <name evidence="5" type="ORF">QO192_12755</name>
</gene>
<dbReference type="SMART" id="SM00342">
    <property type="entry name" value="HTH_ARAC"/>
    <property type="match status" value="1"/>
</dbReference>
<dbReference type="PROSITE" id="PS01124">
    <property type="entry name" value="HTH_ARAC_FAMILY_2"/>
    <property type="match status" value="1"/>
</dbReference>
<dbReference type="Gene3D" id="1.10.10.60">
    <property type="entry name" value="Homeodomain-like"/>
    <property type="match status" value="1"/>
</dbReference>
<feature type="domain" description="HTH araC/xylS-type" evidence="4">
    <location>
        <begin position="96"/>
        <end position="175"/>
    </location>
</feature>
<keyword evidence="1" id="KW-0805">Transcription regulation</keyword>
<evidence type="ECO:0000256" key="1">
    <source>
        <dbReference type="ARBA" id="ARBA00023015"/>
    </source>
</evidence>
<dbReference type="InterPro" id="IPR018062">
    <property type="entry name" value="HTH_AraC-typ_CS"/>
</dbReference>
<evidence type="ECO:0000259" key="4">
    <source>
        <dbReference type="PROSITE" id="PS01124"/>
    </source>
</evidence>
<name>A0ABV4KEQ9_9FLAO</name>
<dbReference type="InterPro" id="IPR009057">
    <property type="entry name" value="Homeodomain-like_sf"/>
</dbReference>
<comment type="caution">
    <text evidence="5">The sequence shown here is derived from an EMBL/GenBank/DDBJ whole genome shotgun (WGS) entry which is preliminary data.</text>
</comment>
<evidence type="ECO:0000256" key="2">
    <source>
        <dbReference type="ARBA" id="ARBA00023125"/>
    </source>
</evidence>
<dbReference type="RefSeq" id="WP_300287958.1">
    <property type="nucleotide sequence ID" value="NZ_JASMRN010000010.1"/>
</dbReference>
<dbReference type="PROSITE" id="PS00041">
    <property type="entry name" value="HTH_ARAC_FAMILY_1"/>
    <property type="match status" value="1"/>
</dbReference>
<accession>A0ABV4KEQ9</accession>
<organism evidence="5 6">
    <name type="scientific">Flavobacterium frigidarium</name>
    <dbReference type="NCBI Taxonomy" id="99286"/>
    <lineage>
        <taxon>Bacteria</taxon>
        <taxon>Pseudomonadati</taxon>
        <taxon>Bacteroidota</taxon>
        <taxon>Flavobacteriia</taxon>
        <taxon>Flavobacteriales</taxon>
        <taxon>Flavobacteriaceae</taxon>
        <taxon>Flavobacterium</taxon>
    </lineage>
</organism>
<dbReference type="EMBL" id="JASMRN010000010">
    <property type="protein sequence ID" value="MEZ7516148.1"/>
    <property type="molecule type" value="Genomic_DNA"/>
</dbReference>
<dbReference type="Proteomes" id="UP001568894">
    <property type="component" value="Unassembled WGS sequence"/>
</dbReference>
<keyword evidence="2" id="KW-0238">DNA-binding</keyword>
<dbReference type="PANTHER" id="PTHR43280:SF2">
    <property type="entry name" value="HTH-TYPE TRANSCRIPTIONAL REGULATOR EXSA"/>
    <property type="match status" value="1"/>
</dbReference>
<evidence type="ECO:0000256" key="3">
    <source>
        <dbReference type="ARBA" id="ARBA00023163"/>
    </source>
</evidence>
<sequence>MKLYIKNMVCGRCELAIITELKKMKFTVISIVLGEVEIANNLDESQIKTLSKNLKIIGFELLDDKQNRTVERIKSLIIDIIHYKKELLKSNLSNYLTSDLGQDYSTLSKLFSKNEGLTIEHYFIAQKIELVKELLINNDMTLGQIAIQLNYSSTAHLSNQFKKTTGITPTQFKKLKVLIVKNDL</sequence>
<proteinExistence type="predicted"/>
<dbReference type="InterPro" id="IPR018060">
    <property type="entry name" value="HTH_AraC"/>
</dbReference>
<evidence type="ECO:0000313" key="6">
    <source>
        <dbReference type="Proteomes" id="UP001568894"/>
    </source>
</evidence>